<sequence>MDIQIHVYACVYMGVEVSLCAAIGIMFMVRVFFRYFNVPRYHIEDGYRCPPIPKIKAYGVRLLNATEREAVRTINNLPYHLSARGFVDCLKYEDYDQIAFVLVFLSRYMSLPAPRTTGWLASSQRRRGSSSSKGLNRPSVASSSTPNAQIPTGIPQAELVVVEVHPHEVIATGWVVNQPQPEPVHVTTVQSSESPLESVVPLERKRKSREEGNSSSKRSRRSRSSSLIPLPAGVFDSAFDTSSRVDFRASSSQRAVIDPLSEGELLGAVVELMTRGVILAWNAREKGKDWEGQDLLRELAEEQDASTTLHRRVETLAKDHKGCSNKHAKLQADLDEAKCNLGKEIKKLKLEVRRLGKRGEELADQSERLSLSAKLAQAKEDFANLDATVILEHEEGFNKAMRQAAFLLKVDPIVAGFDIHQDVYSGEMWPVEVNLTAEAGGNAVGGNVEVVMGRPDDTDGP</sequence>
<reference evidence="3 4" key="1">
    <citation type="journal article" date="2023" name="Life. Sci Alliance">
        <title>Evolutionary insights into 3D genome organization and epigenetic landscape of Vigna mungo.</title>
        <authorList>
            <person name="Junaid A."/>
            <person name="Singh B."/>
            <person name="Bhatia S."/>
        </authorList>
    </citation>
    <scope>NUCLEOTIDE SEQUENCE [LARGE SCALE GENOMIC DNA]</scope>
    <source>
        <strain evidence="3">Urdbean</strain>
    </source>
</reference>
<feature type="compositionally biased region" description="Polar residues" evidence="1">
    <location>
        <begin position="139"/>
        <end position="150"/>
    </location>
</feature>
<proteinExistence type="predicted"/>
<keyword evidence="2" id="KW-0812">Transmembrane</keyword>
<feature type="transmembrane region" description="Helical" evidence="2">
    <location>
        <begin position="6"/>
        <end position="33"/>
    </location>
</feature>
<gene>
    <name evidence="3" type="ORF">V8G54_020424</name>
</gene>
<keyword evidence="4" id="KW-1185">Reference proteome</keyword>
<name>A0AAQ3NE82_VIGMU</name>
<feature type="region of interest" description="Disordered" evidence="1">
    <location>
        <begin position="119"/>
        <end position="151"/>
    </location>
</feature>
<evidence type="ECO:0000313" key="3">
    <source>
        <dbReference type="EMBL" id="WVZ07078.1"/>
    </source>
</evidence>
<evidence type="ECO:0000313" key="4">
    <source>
        <dbReference type="Proteomes" id="UP001374535"/>
    </source>
</evidence>
<dbReference type="EMBL" id="CP144695">
    <property type="protein sequence ID" value="WVZ07078.1"/>
    <property type="molecule type" value="Genomic_DNA"/>
</dbReference>
<keyword evidence="2" id="KW-1133">Transmembrane helix</keyword>
<accession>A0AAQ3NE82</accession>
<dbReference type="Proteomes" id="UP001374535">
    <property type="component" value="Chromosome 6"/>
</dbReference>
<keyword evidence="2" id="KW-0472">Membrane</keyword>
<feature type="region of interest" description="Disordered" evidence="1">
    <location>
        <begin position="185"/>
        <end position="225"/>
    </location>
</feature>
<evidence type="ECO:0000256" key="1">
    <source>
        <dbReference type="SAM" id="MobiDB-lite"/>
    </source>
</evidence>
<evidence type="ECO:0000256" key="2">
    <source>
        <dbReference type="SAM" id="Phobius"/>
    </source>
</evidence>
<organism evidence="3 4">
    <name type="scientific">Vigna mungo</name>
    <name type="common">Black gram</name>
    <name type="synonym">Phaseolus mungo</name>
    <dbReference type="NCBI Taxonomy" id="3915"/>
    <lineage>
        <taxon>Eukaryota</taxon>
        <taxon>Viridiplantae</taxon>
        <taxon>Streptophyta</taxon>
        <taxon>Embryophyta</taxon>
        <taxon>Tracheophyta</taxon>
        <taxon>Spermatophyta</taxon>
        <taxon>Magnoliopsida</taxon>
        <taxon>eudicotyledons</taxon>
        <taxon>Gunneridae</taxon>
        <taxon>Pentapetalae</taxon>
        <taxon>rosids</taxon>
        <taxon>fabids</taxon>
        <taxon>Fabales</taxon>
        <taxon>Fabaceae</taxon>
        <taxon>Papilionoideae</taxon>
        <taxon>50 kb inversion clade</taxon>
        <taxon>NPAAA clade</taxon>
        <taxon>indigoferoid/millettioid clade</taxon>
        <taxon>Phaseoleae</taxon>
        <taxon>Vigna</taxon>
    </lineage>
</organism>
<dbReference type="AlphaFoldDB" id="A0AAQ3NE82"/>
<protein>
    <submittedName>
        <fullName evidence="3">Uncharacterized protein</fullName>
    </submittedName>
</protein>